<feature type="region of interest" description="Disordered" evidence="1">
    <location>
        <begin position="127"/>
        <end position="147"/>
    </location>
</feature>
<protein>
    <submittedName>
        <fullName evidence="3">Uncharacterized protein</fullName>
    </submittedName>
</protein>
<feature type="signal peptide" evidence="2">
    <location>
        <begin position="1"/>
        <end position="20"/>
    </location>
</feature>
<evidence type="ECO:0000256" key="2">
    <source>
        <dbReference type="SAM" id="SignalP"/>
    </source>
</evidence>
<evidence type="ECO:0000313" key="4">
    <source>
        <dbReference type="Proteomes" id="UP001218362"/>
    </source>
</evidence>
<dbReference type="AlphaFoldDB" id="A0AAJ5X7T1"/>
<dbReference type="Proteomes" id="UP001218362">
    <property type="component" value="Chromosome"/>
</dbReference>
<gene>
    <name evidence="3" type="ORF">P0Y56_06705</name>
</gene>
<dbReference type="KEGG" id="acob:P0Y56_06705"/>
<sequence length="147" mass="15440">MRLPIALVLAVAAIPSAVAAADWKEVDRLTGDVAVELDQGSVSKVLDGANEVLQATFRRQMPTGIMESDVAIDCKATAAKLRGLRLVNGDKIYNQPVSPTLEYHPVSFGSADAIYYKALCGKDIAPPENYAAEAPPADAPAADTGSQ</sequence>
<evidence type="ECO:0000256" key="1">
    <source>
        <dbReference type="SAM" id="MobiDB-lite"/>
    </source>
</evidence>
<evidence type="ECO:0000313" key="3">
    <source>
        <dbReference type="EMBL" id="WEK47983.1"/>
    </source>
</evidence>
<name>A0AAJ5X7T1_9SPHN</name>
<dbReference type="EMBL" id="CP119316">
    <property type="protein sequence ID" value="WEK47983.1"/>
    <property type="molecule type" value="Genomic_DNA"/>
</dbReference>
<organism evidence="3 4">
    <name type="scientific">Candidatus Andeanibacterium colombiense</name>
    <dbReference type="NCBI Taxonomy" id="3121345"/>
    <lineage>
        <taxon>Bacteria</taxon>
        <taxon>Pseudomonadati</taxon>
        <taxon>Pseudomonadota</taxon>
        <taxon>Alphaproteobacteria</taxon>
        <taxon>Sphingomonadales</taxon>
        <taxon>Sphingomonadaceae</taxon>
        <taxon>Candidatus Andeanibacterium</taxon>
    </lineage>
</organism>
<accession>A0AAJ5X7T1</accession>
<feature type="chain" id="PRO_5042600994" evidence="2">
    <location>
        <begin position="21"/>
        <end position="147"/>
    </location>
</feature>
<proteinExistence type="predicted"/>
<reference evidence="3" key="1">
    <citation type="submission" date="2023-03" db="EMBL/GenBank/DDBJ databases">
        <title>Andean soil-derived lignocellulolytic bacterial consortium as a source of novel taxa and putative plastic-active enzymes.</title>
        <authorList>
            <person name="Diaz-Garcia L."/>
            <person name="Chuvochina M."/>
            <person name="Feuerriegel G."/>
            <person name="Bunk B."/>
            <person name="Sproer C."/>
            <person name="Streit W.R."/>
            <person name="Rodriguez L.M."/>
            <person name="Overmann J."/>
            <person name="Jimenez D.J."/>
        </authorList>
    </citation>
    <scope>NUCLEOTIDE SEQUENCE</scope>
    <source>
        <strain evidence="3">MAG 26</strain>
    </source>
</reference>
<keyword evidence="2" id="KW-0732">Signal</keyword>